<dbReference type="PANTHER" id="PTHR33472:SF28">
    <property type="entry name" value="BROMO AND FHA DOMAIN-CONTAINING PROTEIN DDB_G0267958"/>
    <property type="match status" value="1"/>
</dbReference>
<dbReference type="EMBL" id="LFYR01000861">
    <property type="protein sequence ID" value="KMZ68201.1"/>
    <property type="molecule type" value="Genomic_DNA"/>
</dbReference>
<comment type="caution">
    <text evidence="2">The sequence shown here is derived from an EMBL/GenBank/DDBJ whole genome shotgun (WGS) entry which is preliminary data.</text>
</comment>
<dbReference type="AlphaFoldDB" id="A0A0K9PGY1"/>
<feature type="compositionally biased region" description="Basic and acidic residues" evidence="1">
    <location>
        <begin position="107"/>
        <end position="123"/>
    </location>
</feature>
<gene>
    <name evidence="2" type="ORF">ZOSMA_248G00410</name>
</gene>
<accession>A0A0K9PGY1</accession>
<reference evidence="3" key="1">
    <citation type="journal article" date="2016" name="Nature">
        <title>The genome of the seagrass Zostera marina reveals angiosperm adaptation to the sea.</title>
        <authorList>
            <person name="Olsen J.L."/>
            <person name="Rouze P."/>
            <person name="Verhelst B."/>
            <person name="Lin Y.-C."/>
            <person name="Bayer T."/>
            <person name="Collen J."/>
            <person name="Dattolo E."/>
            <person name="De Paoli E."/>
            <person name="Dittami S."/>
            <person name="Maumus F."/>
            <person name="Michel G."/>
            <person name="Kersting A."/>
            <person name="Lauritano C."/>
            <person name="Lohaus R."/>
            <person name="Toepel M."/>
            <person name="Tonon T."/>
            <person name="Vanneste K."/>
            <person name="Amirebrahimi M."/>
            <person name="Brakel J."/>
            <person name="Bostroem C."/>
            <person name="Chovatia M."/>
            <person name="Grimwood J."/>
            <person name="Jenkins J.W."/>
            <person name="Jueterbock A."/>
            <person name="Mraz A."/>
            <person name="Stam W.T."/>
            <person name="Tice H."/>
            <person name="Bornberg-Bauer E."/>
            <person name="Green P.J."/>
            <person name="Pearson G.A."/>
            <person name="Procaccini G."/>
            <person name="Duarte C.M."/>
            <person name="Schmutz J."/>
            <person name="Reusch T.B.H."/>
            <person name="Van de Peer Y."/>
        </authorList>
    </citation>
    <scope>NUCLEOTIDE SEQUENCE [LARGE SCALE GENOMIC DNA]</scope>
    <source>
        <strain evidence="3">cv. Finnish</strain>
    </source>
</reference>
<dbReference type="Proteomes" id="UP000036987">
    <property type="component" value="Unassembled WGS sequence"/>
</dbReference>
<feature type="region of interest" description="Disordered" evidence="1">
    <location>
        <begin position="95"/>
        <end position="123"/>
    </location>
</feature>
<name>A0A0K9PGY1_ZOSMR</name>
<organism evidence="2 3">
    <name type="scientific">Zostera marina</name>
    <name type="common">Eelgrass</name>
    <dbReference type="NCBI Taxonomy" id="29655"/>
    <lineage>
        <taxon>Eukaryota</taxon>
        <taxon>Viridiplantae</taxon>
        <taxon>Streptophyta</taxon>
        <taxon>Embryophyta</taxon>
        <taxon>Tracheophyta</taxon>
        <taxon>Spermatophyta</taxon>
        <taxon>Magnoliopsida</taxon>
        <taxon>Liliopsida</taxon>
        <taxon>Zosteraceae</taxon>
        <taxon>Zostera</taxon>
    </lineage>
</organism>
<dbReference type="STRING" id="29655.A0A0K9PGY1"/>
<sequence>MVSNLTGVLTPNADEGGDAGFRVITISGINTGATMKADRLQHGVMQANEIIYDGGEDEECLDAYTNNNYQAVNNSVLVGGSYSADDPGVHVEMVNGKGDDAVDGEEKEEKIEEKTEAERKIKV</sequence>
<evidence type="ECO:0000313" key="3">
    <source>
        <dbReference type="Proteomes" id="UP000036987"/>
    </source>
</evidence>
<keyword evidence="3" id="KW-1185">Reference proteome</keyword>
<dbReference type="OrthoDB" id="774437at2759"/>
<protein>
    <submittedName>
        <fullName evidence="2">Uncharacterized protein</fullName>
    </submittedName>
</protein>
<proteinExistence type="predicted"/>
<evidence type="ECO:0000313" key="2">
    <source>
        <dbReference type="EMBL" id="KMZ68201.1"/>
    </source>
</evidence>
<evidence type="ECO:0000256" key="1">
    <source>
        <dbReference type="SAM" id="MobiDB-lite"/>
    </source>
</evidence>
<dbReference type="PANTHER" id="PTHR33472">
    <property type="entry name" value="OS01G0106600 PROTEIN"/>
    <property type="match status" value="1"/>
</dbReference>
<dbReference type="OMA" id="VNDPGVH"/>